<sequence length="576" mass="61190">MSSLAPEPKSPPPAVTSPFRRRAALAARRARRRAVVMAAGRRRHPIGARPVRRFARLRRVAYGLLVAVVAVIGMLIGVELGGTTTQDVGPFRAQLSLQPSLRGDTSVEIPPLGSLELDSHDGPAHLRIRLESLDEARTRAFAAESGNLEQISHDAVDQLNLGVRRLAMQTAGCGILGGMTLVLLVFRKRRETAIAGIVVIAVLASTGAATLFTFKPAAIQEPTYRGLLVNAPAIIGDAQRIANHYEEYRAQLQKLVLNVSKLYGTISSLPVYEPNTSATKVLHISDLHLNPAAWGVVRSVADQFDIDMIVDTGDINDWGSEPEASYVNVISDLKVPYIYIRGNHDSAVTAAAVARQPNAIVLDDTIVTVKGLTFAGIGDPRFTPDKSTDPTNEEQHQQVLTSGGLLAAKIKASPKPVDVALVHDPVAAQPLAGLCPLVLAGHKHERSVQRLDANPAALAPQVPIPVQITSPSASASSSPAPKPPPERTLLMVEGSTGGAGLRGLESTKPLPLALSILYFDEQRHLSAYDDIQVGGTGLTEVSLQRHLVQPDTKAPPTPTPTLAPSPSSASPSPSRS</sequence>
<dbReference type="Proteomes" id="UP001500620">
    <property type="component" value="Unassembled WGS sequence"/>
</dbReference>
<keyword evidence="4" id="KW-0472">Membrane</keyword>
<keyword evidence="4" id="KW-0812">Transmembrane</keyword>
<keyword evidence="2" id="KW-0378">Hydrolase</keyword>
<dbReference type="PANTHER" id="PTHR31302:SF31">
    <property type="entry name" value="PHOSPHODIESTERASE YAEI"/>
    <property type="match status" value="1"/>
</dbReference>
<gene>
    <name evidence="6" type="ORF">GCM10022255_026620</name>
</gene>
<evidence type="ECO:0000256" key="3">
    <source>
        <dbReference type="SAM" id="MobiDB-lite"/>
    </source>
</evidence>
<proteinExistence type="predicted"/>
<feature type="region of interest" description="Disordered" evidence="3">
    <location>
        <begin position="468"/>
        <end position="488"/>
    </location>
</feature>
<reference evidence="7" key="1">
    <citation type="journal article" date="2019" name="Int. J. Syst. Evol. Microbiol.">
        <title>The Global Catalogue of Microorganisms (GCM) 10K type strain sequencing project: providing services to taxonomists for standard genome sequencing and annotation.</title>
        <authorList>
            <consortium name="The Broad Institute Genomics Platform"/>
            <consortium name="The Broad Institute Genome Sequencing Center for Infectious Disease"/>
            <person name="Wu L."/>
            <person name="Ma J."/>
        </authorList>
    </citation>
    <scope>NUCLEOTIDE SEQUENCE [LARGE SCALE GENOMIC DNA]</scope>
    <source>
        <strain evidence="7">JCM 17441</strain>
    </source>
</reference>
<comment type="caution">
    <text evidence="6">The sequence shown here is derived from an EMBL/GenBank/DDBJ whole genome shotgun (WGS) entry which is preliminary data.</text>
</comment>
<feature type="domain" description="Calcineurin-like phosphoesterase" evidence="5">
    <location>
        <begin position="280"/>
        <end position="445"/>
    </location>
</feature>
<evidence type="ECO:0000259" key="5">
    <source>
        <dbReference type="Pfam" id="PF00149"/>
    </source>
</evidence>
<dbReference type="RefSeq" id="WP_345124973.1">
    <property type="nucleotide sequence ID" value="NZ_BAABAT010000005.1"/>
</dbReference>
<evidence type="ECO:0000313" key="6">
    <source>
        <dbReference type="EMBL" id="GAA4248079.1"/>
    </source>
</evidence>
<keyword evidence="4" id="KW-1133">Transmembrane helix</keyword>
<keyword evidence="7" id="KW-1185">Reference proteome</keyword>
<feature type="transmembrane region" description="Helical" evidence="4">
    <location>
        <begin position="193"/>
        <end position="214"/>
    </location>
</feature>
<dbReference type="InterPro" id="IPR004843">
    <property type="entry name" value="Calcineurin-like_PHP"/>
</dbReference>
<organism evidence="6 7">
    <name type="scientific">Dactylosporangium darangshiense</name>
    <dbReference type="NCBI Taxonomy" id="579108"/>
    <lineage>
        <taxon>Bacteria</taxon>
        <taxon>Bacillati</taxon>
        <taxon>Actinomycetota</taxon>
        <taxon>Actinomycetes</taxon>
        <taxon>Micromonosporales</taxon>
        <taxon>Micromonosporaceae</taxon>
        <taxon>Dactylosporangium</taxon>
    </lineage>
</organism>
<feature type="region of interest" description="Disordered" evidence="3">
    <location>
        <begin position="546"/>
        <end position="576"/>
    </location>
</feature>
<dbReference type="EMBL" id="BAABAT010000005">
    <property type="protein sequence ID" value="GAA4248079.1"/>
    <property type="molecule type" value="Genomic_DNA"/>
</dbReference>
<feature type="transmembrane region" description="Helical" evidence="4">
    <location>
        <begin position="60"/>
        <end position="78"/>
    </location>
</feature>
<dbReference type="SUPFAM" id="SSF56300">
    <property type="entry name" value="Metallo-dependent phosphatases"/>
    <property type="match status" value="1"/>
</dbReference>
<dbReference type="Gene3D" id="3.60.21.10">
    <property type="match status" value="1"/>
</dbReference>
<name>A0ABP8D5X1_9ACTN</name>
<evidence type="ECO:0000256" key="2">
    <source>
        <dbReference type="ARBA" id="ARBA00022801"/>
    </source>
</evidence>
<feature type="transmembrane region" description="Helical" evidence="4">
    <location>
        <begin position="166"/>
        <end position="186"/>
    </location>
</feature>
<feature type="compositionally biased region" description="Low complexity" evidence="3">
    <location>
        <begin position="470"/>
        <end position="479"/>
    </location>
</feature>
<feature type="compositionally biased region" description="Low complexity" evidence="3">
    <location>
        <begin position="564"/>
        <end position="576"/>
    </location>
</feature>
<protein>
    <submittedName>
        <fullName evidence="6">Metallophosphoesterase</fullName>
    </submittedName>
</protein>
<dbReference type="PANTHER" id="PTHR31302">
    <property type="entry name" value="TRANSMEMBRANE PROTEIN WITH METALLOPHOSPHOESTERASE DOMAIN-RELATED"/>
    <property type="match status" value="1"/>
</dbReference>
<keyword evidence="1" id="KW-0479">Metal-binding</keyword>
<evidence type="ECO:0000256" key="1">
    <source>
        <dbReference type="ARBA" id="ARBA00022723"/>
    </source>
</evidence>
<dbReference type="Pfam" id="PF00149">
    <property type="entry name" value="Metallophos"/>
    <property type="match status" value="1"/>
</dbReference>
<dbReference type="InterPro" id="IPR029052">
    <property type="entry name" value="Metallo-depent_PP-like"/>
</dbReference>
<evidence type="ECO:0000313" key="7">
    <source>
        <dbReference type="Proteomes" id="UP001500620"/>
    </source>
</evidence>
<dbReference type="InterPro" id="IPR051158">
    <property type="entry name" value="Metallophosphoesterase_sf"/>
</dbReference>
<accession>A0ABP8D5X1</accession>
<feature type="compositionally biased region" description="Pro residues" evidence="3">
    <location>
        <begin position="553"/>
        <end position="563"/>
    </location>
</feature>
<evidence type="ECO:0000256" key="4">
    <source>
        <dbReference type="SAM" id="Phobius"/>
    </source>
</evidence>